<feature type="region of interest" description="Disordered" evidence="1">
    <location>
        <begin position="223"/>
        <end position="245"/>
    </location>
</feature>
<dbReference type="AlphaFoldDB" id="A0AAX4JMF4"/>
<dbReference type="SUPFAM" id="SSF82199">
    <property type="entry name" value="SET domain"/>
    <property type="match status" value="1"/>
</dbReference>
<proteinExistence type="predicted"/>
<keyword evidence="3" id="KW-1185">Reference proteome</keyword>
<evidence type="ECO:0000256" key="1">
    <source>
        <dbReference type="SAM" id="MobiDB-lite"/>
    </source>
</evidence>
<feature type="region of interest" description="Disordered" evidence="1">
    <location>
        <begin position="380"/>
        <end position="444"/>
    </location>
</feature>
<gene>
    <name evidence="2" type="ORF">L201_000974</name>
</gene>
<sequence length="462" mass="53126">MSKRKSREQSQFPIHESLSSGIESLPLSSGVESLPLSDDINNFRISSTFCSHAGGTLQNAKMQPSFLDEGDDGEAETSIKGFNQDETRFSIELQLAHQICAYEQTFHEALAAFHGVREPAIRSSLVEKVERDELKRIYQELRGVKDTEKEKDIKYLVKLLERVTDSQRKAEDNLIPEQLLKQFETNFQNAILNTQIELRTCEELGGQIGLFLKSQKQIRSRKLFRSQSQPQSQSQSQSQTQTQTQSKKLQRQLDLNIDISGIEFIVITLPIEIKDTDDAEDYGFNAQLAFERQHNDKITVMMELGFGRSVNHACYNNVNWIIEDEDINNLIDAADGGVATQHFSFVQEQHIKSGEEILAYYSDYFAKYFCTCKWGDEHDYSSTEPDDDTSPDYDIDTSKKKRYKKKPKIEKQEDTDEISGVKLESQSLRRSTRRRVESNSAQTQMERTLNWVKKNNEESYCI</sequence>
<feature type="compositionally biased region" description="Low complexity" evidence="1">
    <location>
        <begin position="226"/>
        <end position="245"/>
    </location>
</feature>
<dbReference type="GeneID" id="91091646"/>
<reference evidence="2 3" key="1">
    <citation type="submission" date="2024-01" db="EMBL/GenBank/DDBJ databases">
        <title>Comparative genomics of Cryptococcus and Kwoniella reveals pathogenesis evolution and contrasting modes of karyotype evolution via chromosome fusion or intercentromeric recombination.</title>
        <authorList>
            <person name="Coelho M.A."/>
            <person name="David-Palma M."/>
            <person name="Shea T."/>
            <person name="Bowers K."/>
            <person name="McGinley-Smith S."/>
            <person name="Mohammad A.W."/>
            <person name="Gnirke A."/>
            <person name="Yurkov A.M."/>
            <person name="Nowrousian M."/>
            <person name="Sun S."/>
            <person name="Cuomo C.A."/>
            <person name="Heitman J."/>
        </authorList>
    </citation>
    <scope>NUCLEOTIDE SEQUENCE [LARGE SCALE GENOMIC DNA]</scope>
    <source>
        <strain evidence="2 3">CBS 6074</strain>
    </source>
</reference>
<dbReference type="Proteomes" id="UP001355207">
    <property type="component" value="Chromosome 1"/>
</dbReference>
<evidence type="ECO:0000313" key="2">
    <source>
        <dbReference type="EMBL" id="WWC86103.1"/>
    </source>
</evidence>
<dbReference type="RefSeq" id="XP_066072866.1">
    <property type="nucleotide sequence ID" value="XM_066216769.1"/>
</dbReference>
<feature type="compositionally biased region" description="Basic residues" evidence="1">
    <location>
        <begin position="399"/>
        <end position="408"/>
    </location>
</feature>
<dbReference type="EMBL" id="CP144098">
    <property type="protein sequence ID" value="WWC86103.1"/>
    <property type="molecule type" value="Genomic_DNA"/>
</dbReference>
<protein>
    <recommendedName>
        <fullName evidence="4">SET domain-containing protein</fullName>
    </recommendedName>
</protein>
<dbReference type="InterPro" id="IPR046341">
    <property type="entry name" value="SET_dom_sf"/>
</dbReference>
<feature type="compositionally biased region" description="Acidic residues" evidence="1">
    <location>
        <begin position="384"/>
        <end position="395"/>
    </location>
</feature>
<dbReference type="Gene3D" id="2.170.270.10">
    <property type="entry name" value="SET domain"/>
    <property type="match status" value="1"/>
</dbReference>
<name>A0AAX4JMF4_9TREE</name>
<organism evidence="2 3">
    <name type="scientific">Kwoniella dendrophila CBS 6074</name>
    <dbReference type="NCBI Taxonomy" id="1295534"/>
    <lineage>
        <taxon>Eukaryota</taxon>
        <taxon>Fungi</taxon>
        <taxon>Dikarya</taxon>
        <taxon>Basidiomycota</taxon>
        <taxon>Agaricomycotina</taxon>
        <taxon>Tremellomycetes</taxon>
        <taxon>Tremellales</taxon>
        <taxon>Cryptococcaceae</taxon>
        <taxon>Kwoniella</taxon>
    </lineage>
</organism>
<evidence type="ECO:0000313" key="3">
    <source>
        <dbReference type="Proteomes" id="UP001355207"/>
    </source>
</evidence>
<accession>A0AAX4JMF4</accession>
<evidence type="ECO:0008006" key="4">
    <source>
        <dbReference type="Google" id="ProtNLM"/>
    </source>
</evidence>